<keyword evidence="1" id="KW-0805">Transcription regulation</keyword>
<dbReference type="Gene3D" id="3.30.450.40">
    <property type="match status" value="1"/>
</dbReference>
<dbReference type="Pfam" id="PF14215">
    <property type="entry name" value="bHLH-MYC_N"/>
    <property type="match status" value="1"/>
</dbReference>
<evidence type="ECO:0000313" key="5">
    <source>
        <dbReference type="EMBL" id="MBW4543317.1"/>
    </source>
</evidence>
<proteinExistence type="predicted"/>
<evidence type="ECO:0000256" key="3">
    <source>
        <dbReference type="SAM" id="MobiDB-lite"/>
    </source>
</evidence>
<name>A0A951PHR7_9CYAN</name>
<keyword evidence="2" id="KW-0804">Transcription</keyword>
<organism evidence="5 6">
    <name type="scientific">Symplocastrum torsivum CPER-KK1</name>
    <dbReference type="NCBI Taxonomy" id="450513"/>
    <lineage>
        <taxon>Bacteria</taxon>
        <taxon>Bacillati</taxon>
        <taxon>Cyanobacteriota</taxon>
        <taxon>Cyanophyceae</taxon>
        <taxon>Oscillatoriophycideae</taxon>
        <taxon>Oscillatoriales</taxon>
        <taxon>Microcoleaceae</taxon>
        <taxon>Symplocastrum</taxon>
    </lineage>
</organism>
<protein>
    <submittedName>
        <fullName evidence="5">GAF domain-containing protein</fullName>
    </submittedName>
</protein>
<gene>
    <name evidence="5" type="ORF">KME25_02550</name>
</gene>
<feature type="compositionally biased region" description="Low complexity" evidence="3">
    <location>
        <begin position="7"/>
        <end position="20"/>
    </location>
</feature>
<reference evidence="5" key="2">
    <citation type="journal article" date="2022" name="Microbiol. Resour. Announc.">
        <title>Metagenome Sequencing to Explore Phylogenomics of Terrestrial Cyanobacteria.</title>
        <authorList>
            <person name="Ward R.D."/>
            <person name="Stajich J.E."/>
            <person name="Johansen J.R."/>
            <person name="Huntemann M."/>
            <person name="Clum A."/>
            <person name="Foster B."/>
            <person name="Foster B."/>
            <person name="Roux S."/>
            <person name="Palaniappan K."/>
            <person name="Varghese N."/>
            <person name="Mukherjee S."/>
            <person name="Reddy T.B.K."/>
            <person name="Daum C."/>
            <person name="Copeland A."/>
            <person name="Chen I.A."/>
            <person name="Ivanova N.N."/>
            <person name="Kyrpides N.C."/>
            <person name="Shapiro N."/>
            <person name="Eloe-Fadrosh E.A."/>
            <person name="Pietrasiak N."/>
        </authorList>
    </citation>
    <scope>NUCLEOTIDE SEQUENCE</scope>
    <source>
        <strain evidence="5">CPER-KK1</strain>
    </source>
</reference>
<evidence type="ECO:0000313" key="6">
    <source>
        <dbReference type="Proteomes" id="UP000753908"/>
    </source>
</evidence>
<feature type="region of interest" description="Disordered" evidence="3">
    <location>
        <begin position="1"/>
        <end position="20"/>
    </location>
</feature>
<dbReference type="SUPFAM" id="SSF55781">
    <property type="entry name" value="GAF domain-like"/>
    <property type="match status" value="1"/>
</dbReference>
<evidence type="ECO:0000256" key="2">
    <source>
        <dbReference type="ARBA" id="ARBA00023163"/>
    </source>
</evidence>
<evidence type="ECO:0000259" key="4">
    <source>
        <dbReference type="Pfam" id="PF14215"/>
    </source>
</evidence>
<dbReference type="AlphaFoldDB" id="A0A951PHR7"/>
<accession>A0A951PHR7</accession>
<dbReference type="InterPro" id="IPR025610">
    <property type="entry name" value="MYC/MYB_N"/>
</dbReference>
<reference evidence="5" key="1">
    <citation type="submission" date="2021-05" db="EMBL/GenBank/DDBJ databases">
        <authorList>
            <person name="Pietrasiak N."/>
            <person name="Ward R."/>
            <person name="Stajich J.E."/>
            <person name="Kurbessoian T."/>
        </authorList>
    </citation>
    <scope>NUCLEOTIDE SEQUENCE</scope>
    <source>
        <strain evidence="5">CPER-KK1</strain>
    </source>
</reference>
<dbReference type="Proteomes" id="UP000753908">
    <property type="component" value="Unassembled WGS sequence"/>
</dbReference>
<comment type="caution">
    <text evidence="5">The sequence shown here is derived from an EMBL/GenBank/DDBJ whole genome shotgun (WGS) entry which is preliminary data.</text>
</comment>
<dbReference type="EMBL" id="JAHHIF010000003">
    <property type="protein sequence ID" value="MBW4543317.1"/>
    <property type="molecule type" value="Genomic_DNA"/>
</dbReference>
<feature type="domain" description="Transcription factor MYC/MYB N-terminal" evidence="4">
    <location>
        <begin position="82"/>
        <end position="147"/>
    </location>
</feature>
<dbReference type="InterPro" id="IPR029016">
    <property type="entry name" value="GAF-like_dom_sf"/>
</dbReference>
<evidence type="ECO:0000256" key="1">
    <source>
        <dbReference type="ARBA" id="ARBA00023015"/>
    </source>
</evidence>
<sequence>MTEYKQTPENSSLSLSTPPLVTNTSEADAILTNAIKHVCEETEWEYGEVWIPEADNTILQLSPAWYITTRVDSDRHLAWKQFRCCSEEFVLYPGEGLPGRVFSAQQPEWIADVSIQSEFYFLRNQIAKAFGVKSALGVPVVEGHLQIVLVFFMSKIWDENKQVIASTEAFAEQLKPLLPSLN</sequence>